<evidence type="ECO:0000256" key="1">
    <source>
        <dbReference type="SAM" id="Phobius"/>
    </source>
</evidence>
<protein>
    <recommendedName>
        <fullName evidence="5">EGF-like domain-containing protein</fullName>
    </recommendedName>
</protein>
<evidence type="ECO:0000256" key="2">
    <source>
        <dbReference type="SAM" id="SignalP"/>
    </source>
</evidence>
<dbReference type="Proteomes" id="UP000486351">
    <property type="component" value="Unassembled WGS sequence"/>
</dbReference>
<feature type="signal peptide" evidence="2">
    <location>
        <begin position="1"/>
        <end position="21"/>
    </location>
</feature>
<keyword evidence="1" id="KW-0472">Membrane</keyword>
<dbReference type="EMBL" id="QXFY01002461">
    <property type="protein sequence ID" value="KAE9297110.1"/>
    <property type="molecule type" value="Genomic_DNA"/>
</dbReference>
<accession>A0A6G0QPL0</accession>
<reference evidence="3 4" key="1">
    <citation type="submission" date="2018-09" db="EMBL/GenBank/DDBJ databases">
        <title>Genomic investigation of the strawberry pathogen Phytophthora fragariae indicates pathogenicity is determined by transcriptional variation in three key races.</title>
        <authorList>
            <person name="Adams T.M."/>
            <person name="Armitage A.D."/>
            <person name="Sobczyk M.K."/>
            <person name="Bates H.J."/>
            <person name="Dunwell J.M."/>
            <person name="Nellist C.F."/>
            <person name="Harrison R.J."/>
        </authorList>
    </citation>
    <scope>NUCLEOTIDE SEQUENCE [LARGE SCALE GENOMIC DNA]</scope>
    <source>
        <strain evidence="3 4">NOV-77</strain>
    </source>
</reference>
<name>A0A6G0QPL0_9STRA</name>
<evidence type="ECO:0000313" key="3">
    <source>
        <dbReference type="EMBL" id="KAE9297110.1"/>
    </source>
</evidence>
<proteinExistence type="predicted"/>
<organism evidence="3 4">
    <name type="scientific">Phytophthora fragariae</name>
    <dbReference type="NCBI Taxonomy" id="53985"/>
    <lineage>
        <taxon>Eukaryota</taxon>
        <taxon>Sar</taxon>
        <taxon>Stramenopiles</taxon>
        <taxon>Oomycota</taxon>
        <taxon>Peronosporomycetes</taxon>
        <taxon>Peronosporales</taxon>
        <taxon>Peronosporaceae</taxon>
        <taxon>Phytophthora</taxon>
    </lineage>
</organism>
<comment type="caution">
    <text evidence="3">The sequence shown here is derived from an EMBL/GenBank/DDBJ whole genome shotgun (WGS) entry which is preliminary data.</text>
</comment>
<gene>
    <name evidence="3" type="ORF">PF008_g23827</name>
</gene>
<feature type="transmembrane region" description="Helical" evidence="1">
    <location>
        <begin position="113"/>
        <end position="135"/>
    </location>
</feature>
<feature type="chain" id="PRO_5026319151" description="EGF-like domain-containing protein" evidence="2">
    <location>
        <begin position="22"/>
        <end position="264"/>
    </location>
</feature>
<keyword evidence="1" id="KW-1133">Transmembrane helix</keyword>
<keyword evidence="2" id="KW-0732">Signal</keyword>
<evidence type="ECO:0000313" key="4">
    <source>
        <dbReference type="Proteomes" id="UP000486351"/>
    </source>
</evidence>
<dbReference type="AlphaFoldDB" id="A0A6G0QPL0"/>
<sequence>MRLVVESCGVTTLTLTLLVLAFGLSPGDIGDVTTPSSGCEVCASTGDCSHAFRDGLGQFCGNWMDRWSHDQPCCCPLNAVCNVSPADYVCTCAYVGAMPPYHSESDLMNRVLWMWWILGMLVVLAVCGGCGYFVVKRMVSRSDESCTFVPPAMTVPLVSPSREALYGSTGQMSMGAFTPETEGAEAEAGAGVDPATGAALGASAGLLGGVVLASHDAPFNDLEVAGDGFDGGLGSLEKVDEAGEDEHVEAEEEVALLTVVPEGE</sequence>
<evidence type="ECO:0008006" key="5">
    <source>
        <dbReference type="Google" id="ProtNLM"/>
    </source>
</evidence>
<keyword evidence="1" id="KW-0812">Transmembrane</keyword>